<dbReference type="GO" id="GO:0000287">
    <property type="term" value="F:magnesium ion binding"/>
    <property type="evidence" value="ECO:0007669"/>
    <property type="project" value="InterPro"/>
</dbReference>
<proteinExistence type="inferred from homology"/>
<comment type="catalytic activity">
    <reaction evidence="8">
        <text>(7R,8S)-8-amino-7-(carboxyamino)nonanoate + ATP = (4R,5S)-dethiobiotin + ADP + phosphate + H(+)</text>
        <dbReference type="Rhea" id="RHEA:63684"/>
        <dbReference type="ChEBI" id="CHEBI:15378"/>
        <dbReference type="ChEBI" id="CHEBI:30616"/>
        <dbReference type="ChEBI" id="CHEBI:43474"/>
        <dbReference type="ChEBI" id="CHEBI:149470"/>
        <dbReference type="ChEBI" id="CHEBI:149473"/>
        <dbReference type="ChEBI" id="CHEBI:456216"/>
    </reaction>
</comment>
<accession>A0A3B1CMA2</accession>
<dbReference type="PANTHER" id="PTHR43210">
    <property type="entry name" value="DETHIOBIOTIN SYNTHETASE"/>
    <property type="match status" value="1"/>
</dbReference>
<dbReference type="UniPathway" id="UPA00078"/>
<dbReference type="GO" id="GO:0005524">
    <property type="term" value="F:ATP binding"/>
    <property type="evidence" value="ECO:0007669"/>
    <property type="project" value="UniProtKB-KW"/>
</dbReference>
<evidence type="ECO:0000313" key="9">
    <source>
        <dbReference type="EMBL" id="VAX31666.1"/>
    </source>
</evidence>
<keyword evidence="3" id="KW-0479">Metal-binding</keyword>
<dbReference type="InterPro" id="IPR027417">
    <property type="entry name" value="P-loop_NTPase"/>
</dbReference>
<organism evidence="9">
    <name type="scientific">hydrothermal vent metagenome</name>
    <dbReference type="NCBI Taxonomy" id="652676"/>
    <lineage>
        <taxon>unclassified sequences</taxon>
        <taxon>metagenomes</taxon>
        <taxon>ecological metagenomes</taxon>
    </lineage>
</organism>
<keyword evidence="6" id="KW-0067">ATP-binding</keyword>
<dbReference type="CDD" id="cd03109">
    <property type="entry name" value="DTBS"/>
    <property type="match status" value="1"/>
</dbReference>
<keyword evidence="5" id="KW-0093">Biotin biosynthesis</keyword>
<evidence type="ECO:0000256" key="2">
    <source>
        <dbReference type="ARBA" id="ARBA00022598"/>
    </source>
</evidence>
<evidence type="ECO:0000256" key="8">
    <source>
        <dbReference type="ARBA" id="ARBA00047386"/>
    </source>
</evidence>
<keyword evidence="4" id="KW-0547">Nucleotide-binding</keyword>
<dbReference type="EC" id="6.3.3.3" evidence="9"/>
<protein>
    <submittedName>
        <fullName evidence="9">Dethiobiotin synthetase</fullName>
        <ecNumber evidence="9">6.3.3.3</ecNumber>
    </submittedName>
</protein>
<dbReference type="GO" id="GO:0009102">
    <property type="term" value="P:biotin biosynthetic process"/>
    <property type="evidence" value="ECO:0007669"/>
    <property type="project" value="UniProtKB-UniPathway"/>
</dbReference>
<dbReference type="Pfam" id="PF13500">
    <property type="entry name" value="AAA_26"/>
    <property type="match status" value="1"/>
</dbReference>
<evidence type="ECO:0000256" key="6">
    <source>
        <dbReference type="ARBA" id="ARBA00022840"/>
    </source>
</evidence>
<dbReference type="NCBIfam" id="TIGR00347">
    <property type="entry name" value="bioD"/>
    <property type="match status" value="1"/>
</dbReference>
<evidence type="ECO:0000256" key="7">
    <source>
        <dbReference type="ARBA" id="ARBA00022842"/>
    </source>
</evidence>
<keyword evidence="1" id="KW-0963">Cytoplasm</keyword>
<evidence type="ECO:0000256" key="4">
    <source>
        <dbReference type="ARBA" id="ARBA00022741"/>
    </source>
</evidence>
<dbReference type="PANTHER" id="PTHR43210:SF2">
    <property type="entry name" value="ATP-DEPENDENT DETHIOBIOTIN SYNTHETASE BIOD 2"/>
    <property type="match status" value="1"/>
</dbReference>
<gene>
    <name evidence="9" type="ORF">MNBD_NITROSPIRAE01-1993</name>
</gene>
<evidence type="ECO:0000256" key="5">
    <source>
        <dbReference type="ARBA" id="ARBA00022756"/>
    </source>
</evidence>
<dbReference type="SUPFAM" id="SSF52540">
    <property type="entry name" value="P-loop containing nucleoside triphosphate hydrolases"/>
    <property type="match status" value="1"/>
</dbReference>
<dbReference type="PIRSF" id="PIRSF006755">
    <property type="entry name" value="DTB_synth"/>
    <property type="match status" value="1"/>
</dbReference>
<dbReference type="HAMAP" id="MF_00336">
    <property type="entry name" value="BioD"/>
    <property type="match status" value="1"/>
</dbReference>
<dbReference type="AlphaFoldDB" id="A0A3B1CMA2"/>
<sequence>MRTQKKGIFVTGTGTGVGKTLISGAIVRALVNKGYDCGVMKPIESGCDVGKRGLQPRDALYLQQAAKLQDEIELINPCRFQAPVAPYAAVLQGEPDVSWPLIEDCHRQLSERHEAILIEGAGGLMVPIRADKDMSELAHLFGFPVLLVAQSGLGTINHVLLSLEYGKMRGLSFLGIVLNQSTEQKDSSEASNIKIIREKTDLPVMSFPYIKSKNDDATVISESAALLEGHPLMGVILTLLSLRSSG</sequence>
<reference evidence="9" key="1">
    <citation type="submission" date="2018-06" db="EMBL/GenBank/DDBJ databases">
        <authorList>
            <person name="Zhirakovskaya E."/>
        </authorList>
    </citation>
    <scope>NUCLEOTIDE SEQUENCE</scope>
</reference>
<dbReference type="GO" id="GO:0005829">
    <property type="term" value="C:cytosol"/>
    <property type="evidence" value="ECO:0007669"/>
    <property type="project" value="TreeGrafter"/>
</dbReference>
<evidence type="ECO:0000256" key="1">
    <source>
        <dbReference type="ARBA" id="ARBA00022490"/>
    </source>
</evidence>
<dbReference type="EMBL" id="UOGF01000077">
    <property type="protein sequence ID" value="VAX31666.1"/>
    <property type="molecule type" value="Genomic_DNA"/>
</dbReference>
<evidence type="ECO:0000256" key="3">
    <source>
        <dbReference type="ARBA" id="ARBA00022723"/>
    </source>
</evidence>
<name>A0A3B1CMA2_9ZZZZ</name>
<dbReference type="Gene3D" id="3.40.50.300">
    <property type="entry name" value="P-loop containing nucleotide triphosphate hydrolases"/>
    <property type="match status" value="1"/>
</dbReference>
<dbReference type="GO" id="GO:0004141">
    <property type="term" value="F:dethiobiotin synthase activity"/>
    <property type="evidence" value="ECO:0007669"/>
    <property type="project" value="UniProtKB-EC"/>
</dbReference>
<keyword evidence="2 9" id="KW-0436">Ligase</keyword>
<keyword evidence="7" id="KW-0460">Magnesium</keyword>
<dbReference type="InterPro" id="IPR004472">
    <property type="entry name" value="DTB_synth_BioD"/>
</dbReference>